<protein>
    <submittedName>
        <fullName evidence="2">Uncharacterized protein</fullName>
    </submittedName>
</protein>
<evidence type="ECO:0000313" key="2">
    <source>
        <dbReference type="EMBL" id="QJA52166.1"/>
    </source>
</evidence>
<evidence type="ECO:0000256" key="1">
    <source>
        <dbReference type="SAM" id="Coils"/>
    </source>
</evidence>
<keyword evidence="1" id="KW-0175">Coiled coil</keyword>
<dbReference type="EMBL" id="MT144921">
    <property type="protein sequence ID" value="QJI01409.1"/>
    <property type="molecule type" value="Genomic_DNA"/>
</dbReference>
<dbReference type="EMBL" id="MT144318">
    <property type="protein sequence ID" value="QJA52166.1"/>
    <property type="molecule type" value="Genomic_DNA"/>
</dbReference>
<accession>A0A6H1ZW59</accession>
<dbReference type="AlphaFoldDB" id="A0A6H1ZW59"/>
<sequence length="189" mass="22151">MEKLKIKEDIIPEKKLVVEPVDLTAPKKEDSAEKVEVDKIQLENILERIAELEGRKVQKRAQLKNKICRVRFIDDKIVTAYGKSWEKRLPDGGKVLVIEVITEDKKKHEVEFIDFNENGTQLEAEIIDSKKEEKEEKLGFVFAKKVDYDNYRTYETDKEVPLINKSVKFTYKLRLPDGKEIWLDEEAIN</sequence>
<name>A0A6H1ZW59_9ZZZZ</name>
<reference evidence="2" key="1">
    <citation type="submission" date="2020-03" db="EMBL/GenBank/DDBJ databases">
        <title>The deep terrestrial virosphere.</title>
        <authorList>
            <person name="Holmfeldt K."/>
            <person name="Nilsson E."/>
            <person name="Simone D."/>
            <person name="Lopez-Fernandez M."/>
            <person name="Wu X."/>
            <person name="de Brujin I."/>
            <person name="Lundin D."/>
            <person name="Andersson A."/>
            <person name="Bertilsson S."/>
            <person name="Dopson M."/>
        </authorList>
    </citation>
    <scope>NUCLEOTIDE SEQUENCE</scope>
    <source>
        <strain evidence="2">TM448A02511</strain>
        <strain evidence="3">TM448B02531</strain>
    </source>
</reference>
<gene>
    <name evidence="2" type="ORF">TM448A02511_0008</name>
    <name evidence="3" type="ORF">TM448B02531_0007</name>
</gene>
<organism evidence="2">
    <name type="scientific">viral metagenome</name>
    <dbReference type="NCBI Taxonomy" id="1070528"/>
    <lineage>
        <taxon>unclassified sequences</taxon>
        <taxon>metagenomes</taxon>
        <taxon>organismal metagenomes</taxon>
    </lineage>
</organism>
<proteinExistence type="predicted"/>
<feature type="coiled-coil region" evidence="1">
    <location>
        <begin position="35"/>
        <end position="62"/>
    </location>
</feature>
<evidence type="ECO:0000313" key="3">
    <source>
        <dbReference type="EMBL" id="QJI01409.1"/>
    </source>
</evidence>